<feature type="region of interest" description="Disordered" evidence="1">
    <location>
        <begin position="11"/>
        <end position="32"/>
    </location>
</feature>
<feature type="compositionally biased region" description="Basic and acidic residues" evidence="1">
    <location>
        <begin position="250"/>
        <end position="261"/>
    </location>
</feature>
<dbReference type="Proteomes" id="UP001194746">
    <property type="component" value="Unassembled WGS sequence"/>
</dbReference>
<accession>A0AAD4CE77</accession>
<feature type="compositionally biased region" description="Basic and acidic residues" evidence="1">
    <location>
        <begin position="137"/>
        <end position="151"/>
    </location>
</feature>
<feature type="compositionally biased region" description="Basic and acidic residues" evidence="1">
    <location>
        <begin position="108"/>
        <end position="124"/>
    </location>
</feature>
<reference evidence="2" key="2">
    <citation type="submission" date="2020-02" db="EMBL/GenBank/DDBJ databases">
        <authorList>
            <person name="Gilchrist C.L.M."/>
            <person name="Chooi Y.-H."/>
        </authorList>
    </citation>
    <scope>NUCLEOTIDE SEQUENCE</scope>
    <source>
        <strain evidence="2">MST-FP2251</strain>
    </source>
</reference>
<feature type="compositionally biased region" description="Low complexity" evidence="1">
    <location>
        <begin position="15"/>
        <end position="24"/>
    </location>
</feature>
<name>A0AAD4CE77_ASPNN</name>
<evidence type="ECO:0000313" key="3">
    <source>
        <dbReference type="Proteomes" id="UP001194746"/>
    </source>
</evidence>
<sequence length="275" mass="31090">MDAQAYLLRHGWSGPGNPLNPNRRPGTHSGLGLTRPILVARRQGNHGVGKKTTKDATNQWWLRGFEDALKDVGQPNKTAGGVPGPNALTSELYRFFVRGEVVAGTLGVEEKNTEEEGSKKRKADDDEELRAKKARKNKEGESKEERRVRREEKKRRKEEKVVRREERERKRGEKALRKEEKMRMKEEKRVKKSEKKGKEKLQVAEAAYPTPPSTTGMEDTELSGRDESGSGSGSGFDVKEKKDKSKKQKKKEESTSDDGSKKSKSKRSKEKKSSD</sequence>
<feature type="compositionally biased region" description="Basic and acidic residues" evidence="1">
    <location>
        <begin position="158"/>
        <end position="189"/>
    </location>
</feature>
<evidence type="ECO:0008006" key="4">
    <source>
        <dbReference type="Google" id="ProtNLM"/>
    </source>
</evidence>
<protein>
    <recommendedName>
        <fullName evidence="4">Protein TMA23</fullName>
    </recommendedName>
</protein>
<gene>
    <name evidence="2" type="ORF">FE257_001184</name>
</gene>
<reference evidence="2" key="1">
    <citation type="journal article" date="2019" name="Beilstein J. Org. Chem.">
        <title>Nanangenines: drimane sesquiterpenoids as the dominant metabolite cohort of a novel Australian fungus, Aspergillus nanangensis.</title>
        <authorList>
            <person name="Lacey H.J."/>
            <person name="Gilchrist C.L.M."/>
            <person name="Crombie A."/>
            <person name="Kalaitzis J.A."/>
            <person name="Vuong D."/>
            <person name="Rutledge P.J."/>
            <person name="Turner P."/>
            <person name="Pitt J.I."/>
            <person name="Lacey E."/>
            <person name="Chooi Y.H."/>
            <person name="Piggott A.M."/>
        </authorList>
    </citation>
    <scope>NUCLEOTIDE SEQUENCE</scope>
    <source>
        <strain evidence="2">MST-FP2251</strain>
    </source>
</reference>
<dbReference type="EMBL" id="VCAU01000110">
    <property type="protein sequence ID" value="KAF9884841.1"/>
    <property type="molecule type" value="Genomic_DNA"/>
</dbReference>
<evidence type="ECO:0000256" key="1">
    <source>
        <dbReference type="SAM" id="MobiDB-lite"/>
    </source>
</evidence>
<keyword evidence="3" id="KW-1185">Reference proteome</keyword>
<proteinExistence type="predicted"/>
<feature type="compositionally biased region" description="Basic residues" evidence="1">
    <location>
        <begin position="262"/>
        <end position="275"/>
    </location>
</feature>
<dbReference type="AlphaFoldDB" id="A0AAD4CE77"/>
<feature type="region of interest" description="Disordered" evidence="1">
    <location>
        <begin position="106"/>
        <end position="275"/>
    </location>
</feature>
<evidence type="ECO:0000313" key="2">
    <source>
        <dbReference type="EMBL" id="KAF9884841.1"/>
    </source>
</evidence>
<organism evidence="2 3">
    <name type="scientific">Aspergillus nanangensis</name>
    <dbReference type="NCBI Taxonomy" id="2582783"/>
    <lineage>
        <taxon>Eukaryota</taxon>
        <taxon>Fungi</taxon>
        <taxon>Dikarya</taxon>
        <taxon>Ascomycota</taxon>
        <taxon>Pezizomycotina</taxon>
        <taxon>Eurotiomycetes</taxon>
        <taxon>Eurotiomycetidae</taxon>
        <taxon>Eurotiales</taxon>
        <taxon>Aspergillaceae</taxon>
        <taxon>Aspergillus</taxon>
        <taxon>Aspergillus subgen. Circumdati</taxon>
    </lineage>
</organism>
<comment type="caution">
    <text evidence="2">The sequence shown here is derived from an EMBL/GenBank/DDBJ whole genome shotgun (WGS) entry which is preliminary data.</text>
</comment>